<dbReference type="InterPro" id="IPR036236">
    <property type="entry name" value="Znf_C2H2_sf"/>
</dbReference>
<feature type="compositionally biased region" description="Low complexity" evidence="8">
    <location>
        <begin position="69"/>
        <end position="84"/>
    </location>
</feature>
<keyword evidence="11" id="KW-1185">Reference proteome</keyword>
<accession>A0AAV3RW98</accession>
<feature type="region of interest" description="Disordered" evidence="8">
    <location>
        <begin position="136"/>
        <end position="168"/>
    </location>
</feature>
<dbReference type="EMBL" id="BAABME010012955">
    <property type="protein sequence ID" value="GAA0185679.1"/>
    <property type="molecule type" value="Genomic_DNA"/>
</dbReference>
<feature type="region of interest" description="Disordered" evidence="8">
    <location>
        <begin position="68"/>
        <end position="103"/>
    </location>
</feature>
<gene>
    <name evidence="10" type="ORF">LIER_32967</name>
</gene>
<feature type="compositionally biased region" description="Polar residues" evidence="8">
    <location>
        <begin position="200"/>
        <end position="221"/>
    </location>
</feature>
<evidence type="ECO:0000256" key="6">
    <source>
        <dbReference type="ARBA" id="ARBA00023163"/>
    </source>
</evidence>
<keyword evidence="2" id="KW-0677">Repeat</keyword>
<evidence type="ECO:0000313" key="11">
    <source>
        <dbReference type="Proteomes" id="UP001454036"/>
    </source>
</evidence>
<dbReference type="GO" id="GO:0003700">
    <property type="term" value="F:DNA-binding transcription factor activity"/>
    <property type="evidence" value="ECO:0007669"/>
    <property type="project" value="InterPro"/>
</dbReference>
<evidence type="ECO:0000256" key="3">
    <source>
        <dbReference type="ARBA" id="ARBA00022771"/>
    </source>
</evidence>
<keyword evidence="6" id="KW-0804">Transcription</keyword>
<proteinExistence type="predicted"/>
<evidence type="ECO:0000256" key="5">
    <source>
        <dbReference type="ARBA" id="ARBA00023015"/>
    </source>
</evidence>
<evidence type="ECO:0000256" key="4">
    <source>
        <dbReference type="ARBA" id="ARBA00022833"/>
    </source>
</evidence>
<evidence type="ECO:0000256" key="2">
    <source>
        <dbReference type="ARBA" id="ARBA00022737"/>
    </source>
</evidence>
<dbReference type="SUPFAM" id="SSF57667">
    <property type="entry name" value="beta-beta-alpha zinc fingers"/>
    <property type="match status" value="1"/>
</dbReference>
<sequence>MALEALNSPTTAGPSFPFENTTFSYLDHAWAKGKRSKRQRTIEQHEHEPTTEEYLALCLLMLARDGKRTTTSTTTTKPTVVKKNPSPPETDEAASPVLPPTSSSSEKFLFSNVGLTSFKCSVCNRAFSSYQALGGHKASHSQRKPSSQDHSTTITTTTTTPPATTTSTMKTHECSICHKCFPTGQALGGHKRCHYEGPIGNNSASKNSGLTSSSEGRGSTISHRDFDLNMPALTGFSGDDEVESPHPFKKPRVVLSLKLGNQQN</sequence>
<dbReference type="PANTHER" id="PTHR45988:SF92">
    <property type="entry name" value="C2H2 TYPE ZINC FINGER TRANSCRIPTION FACTOR FAMILY-RELATED"/>
    <property type="match status" value="1"/>
</dbReference>
<comment type="caution">
    <text evidence="10">The sequence shown here is derived from an EMBL/GenBank/DDBJ whole genome shotgun (WGS) entry which is preliminary data.</text>
</comment>
<keyword evidence="1" id="KW-0479">Metal-binding</keyword>
<dbReference type="AlphaFoldDB" id="A0AAV3RW98"/>
<dbReference type="InterPro" id="IPR044653">
    <property type="entry name" value="AZF1/2/3-like"/>
</dbReference>
<evidence type="ECO:0000256" key="1">
    <source>
        <dbReference type="ARBA" id="ARBA00022723"/>
    </source>
</evidence>
<dbReference type="GO" id="GO:0008270">
    <property type="term" value="F:zinc ion binding"/>
    <property type="evidence" value="ECO:0007669"/>
    <property type="project" value="UniProtKB-KW"/>
</dbReference>
<evidence type="ECO:0000256" key="8">
    <source>
        <dbReference type="SAM" id="MobiDB-lite"/>
    </source>
</evidence>
<dbReference type="Pfam" id="PF13912">
    <property type="entry name" value="zf-C2H2_6"/>
    <property type="match status" value="2"/>
</dbReference>
<keyword evidence="4" id="KW-0862">Zinc</keyword>
<keyword evidence="5" id="KW-0805">Transcription regulation</keyword>
<dbReference type="PROSITE" id="PS50157">
    <property type="entry name" value="ZINC_FINGER_C2H2_2"/>
    <property type="match status" value="2"/>
</dbReference>
<name>A0AAV3RW98_LITER</name>
<dbReference type="InterPro" id="IPR013087">
    <property type="entry name" value="Znf_C2H2_type"/>
</dbReference>
<dbReference type="GO" id="GO:0005634">
    <property type="term" value="C:nucleus"/>
    <property type="evidence" value="ECO:0007669"/>
    <property type="project" value="TreeGrafter"/>
</dbReference>
<dbReference type="GO" id="GO:0000976">
    <property type="term" value="F:transcription cis-regulatory region binding"/>
    <property type="evidence" value="ECO:0007669"/>
    <property type="project" value="TreeGrafter"/>
</dbReference>
<evidence type="ECO:0000313" key="10">
    <source>
        <dbReference type="EMBL" id="GAA0185679.1"/>
    </source>
</evidence>
<feature type="domain" description="C2H2-type" evidence="9">
    <location>
        <begin position="172"/>
        <end position="194"/>
    </location>
</feature>
<dbReference type="PROSITE" id="PS00028">
    <property type="entry name" value="ZINC_FINGER_C2H2_1"/>
    <property type="match status" value="2"/>
</dbReference>
<dbReference type="SMART" id="SM00355">
    <property type="entry name" value="ZnF_C2H2"/>
    <property type="match status" value="2"/>
</dbReference>
<reference evidence="10 11" key="1">
    <citation type="submission" date="2024-01" db="EMBL/GenBank/DDBJ databases">
        <title>The complete chloroplast genome sequence of Lithospermum erythrorhizon: insights into the phylogenetic relationship among Boraginaceae species and the maternal lineages of purple gromwells.</title>
        <authorList>
            <person name="Okada T."/>
            <person name="Watanabe K."/>
        </authorList>
    </citation>
    <scope>NUCLEOTIDE SEQUENCE [LARGE SCALE GENOMIC DNA]</scope>
</reference>
<feature type="compositionally biased region" description="Low complexity" evidence="8">
    <location>
        <begin position="151"/>
        <end position="168"/>
    </location>
</feature>
<evidence type="ECO:0000256" key="7">
    <source>
        <dbReference type="PROSITE-ProRule" id="PRU00042"/>
    </source>
</evidence>
<feature type="domain" description="C2H2-type" evidence="9">
    <location>
        <begin position="118"/>
        <end position="145"/>
    </location>
</feature>
<organism evidence="10 11">
    <name type="scientific">Lithospermum erythrorhizon</name>
    <name type="common">Purple gromwell</name>
    <name type="synonym">Lithospermum officinale var. erythrorhizon</name>
    <dbReference type="NCBI Taxonomy" id="34254"/>
    <lineage>
        <taxon>Eukaryota</taxon>
        <taxon>Viridiplantae</taxon>
        <taxon>Streptophyta</taxon>
        <taxon>Embryophyta</taxon>
        <taxon>Tracheophyta</taxon>
        <taxon>Spermatophyta</taxon>
        <taxon>Magnoliopsida</taxon>
        <taxon>eudicotyledons</taxon>
        <taxon>Gunneridae</taxon>
        <taxon>Pentapetalae</taxon>
        <taxon>asterids</taxon>
        <taxon>lamiids</taxon>
        <taxon>Boraginales</taxon>
        <taxon>Boraginaceae</taxon>
        <taxon>Boraginoideae</taxon>
        <taxon>Lithospermeae</taxon>
        <taxon>Lithospermum</taxon>
    </lineage>
</organism>
<keyword evidence="3 7" id="KW-0863">Zinc-finger</keyword>
<evidence type="ECO:0000259" key="9">
    <source>
        <dbReference type="PROSITE" id="PS50157"/>
    </source>
</evidence>
<feature type="region of interest" description="Disordered" evidence="8">
    <location>
        <begin position="200"/>
        <end position="264"/>
    </location>
</feature>
<dbReference type="Proteomes" id="UP001454036">
    <property type="component" value="Unassembled WGS sequence"/>
</dbReference>
<dbReference type="PANTHER" id="PTHR45988">
    <property type="entry name" value="C2H2 TYPE ZINC FINGER TRANSCRIPTION FACTOR FAMILY-RELATED"/>
    <property type="match status" value="1"/>
</dbReference>
<dbReference type="Gene3D" id="3.30.160.60">
    <property type="entry name" value="Classic Zinc Finger"/>
    <property type="match status" value="1"/>
</dbReference>
<protein>
    <submittedName>
        <fullName evidence="10">C2H2 zinc finger transcription factor</fullName>
    </submittedName>
</protein>